<evidence type="ECO:0000313" key="1">
    <source>
        <dbReference type="EMBL" id="CEO58655.1"/>
    </source>
</evidence>
<dbReference type="OrthoDB" id="4207132at2759"/>
<organism evidence="1 2">
    <name type="scientific">Penicillium brasilianum</name>
    <dbReference type="NCBI Taxonomy" id="104259"/>
    <lineage>
        <taxon>Eukaryota</taxon>
        <taxon>Fungi</taxon>
        <taxon>Dikarya</taxon>
        <taxon>Ascomycota</taxon>
        <taxon>Pezizomycotina</taxon>
        <taxon>Eurotiomycetes</taxon>
        <taxon>Eurotiomycetidae</taxon>
        <taxon>Eurotiales</taxon>
        <taxon>Aspergillaceae</taxon>
        <taxon>Penicillium</taxon>
    </lineage>
</organism>
<sequence length="162" mass="18374">MPVWIRKGIDPGTIVTLDQPVPSQWKILQKLSEYDWQLPEADYRRGERLSLAAAKLLCCDVNDSRKLAFMRIYLQVPYSGTEEDDADSRATQAMNYMPRELLAYQDLTSQNLGFTPSLLGYKISTQEESGRVPGGFAVWLVWEKVPGVRLGEKDGSNVFWAL</sequence>
<reference evidence="2" key="1">
    <citation type="journal article" date="2015" name="Genome Announc.">
        <title>Draft genome sequence of the fungus Penicillium brasilianum MG11.</title>
        <authorList>
            <person name="Horn F."/>
            <person name="Linde J."/>
            <person name="Mattern D.J."/>
            <person name="Walther G."/>
            <person name="Guthke R."/>
            <person name="Brakhage A.A."/>
            <person name="Valiante V."/>
        </authorList>
    </citation>
    <scope>NUCLEOTIDE SEQUENCE [LARGE SCALE GENOMIC DNA]</scope>
    <source>
        <strain evidence="2">MG11</strain>
    </source>
</reference>
<dbReference type="AlphaFoldDB" id="A0A0F7VFA9"/>
<name>A0A0F7VFA9_PENBI</name>
<evidence type="ECO:0000313" key="2">
    <source>
        <dbReference type="Proteomes" id="UP000042958"/>
    </source>
</evidence>
<dbReference type="STRING" id="104259.A0A0F7VFA9"/>
<dbReference type="Proteomes" id="UP000042958">
    <property type="component" value="Unassembled WGS sequence"/>
</dbReference>
<dbReference type="EMBL" id="CDHK01000003">
    <property type="protein sequence ID" value="CEO58655.1"/>
    <property type="molecule type" value="Genomic_DNA"/>
</dbReference>
<proteinExistence type="predicted"/>
<gene>
    <name evidence="1" type="ORF">PMG11_03363</name>
</gene>
<accession>A0A0F7VFA9</accession>
<keyword evidence="2" id="KW-1185">Reference proteome</keyword>
<protein>
    <submittedName>
        <fullName evidence="1">Uncharacterized protein</fullName>
    </submittedName>
</protein>